<dbReference type="Proteomes" id="UP000674938">
    <property type="component" value="Unassembled WGS sequence"/>
</dbReference>
<protein>
    <recommendedName>
        <fullName evidence="3">Recombinase family protein</fullName>
    </recommendedName>
</protein>
<keyword evidence="2" id="KW-1185">Reference proteome</keyword>
<sequence>MKVSYTIYPERLNALSGKYDSISLIPIQEISARFFLEFIKNNSDNDIFFNSISDTGLQVIQMLPALEYLKKSEKIIYIENQELFLSLDYQRVFDFIYGLAIGERMLLQIRTTEYMKMARANGVSPGRPSISPLVKVKIKHLHTIEKRSIREIALICGVSVGTAYKYAKKDTPSTSSLIC</sequence>
<evidence type="ECO:0000313" key="2">
    <source>
        <dbReference type="Proteomes" id="UP000674938"/>
    </source>
</evidence>
<gene>
    <name evidence="1" type="ORF">I6N95_24905</name>
</gene>
<dbReference type="EMBL" id="JAEEGA010000024">
    <property type="protein sequence ID" value="MBP1044252.1"/>
    <property type="molecule type" value="Genomic_DNA"/>
</dbReference>
<organism evidence="1 2">
    <name type="scientific">Vagococcus allomyrinae</name>
    <dbReference type="NCBI Taxonomy" id="2794353"/>
    <lineage>
        <taxon>Bacteria</taxon>
        <taxon>Bacillati</taxon>
        <taxon>Bacillota</taxon>
        <taxon>Bacilli</taxon>
        <taxon>Lactobacillales</taxon>
        <taxon>Enterococcaceae</taxon>
        <taxon>Vagococcus</taxon>
    </lineage>
</organism>
<evidence type="ECO:0000313" key="1">
    <source>
        <dbReference type="EMBL" id="MBP1044252.1"/>
    </source>
</evidence>
<dbReference type="AlphaFoldDB" id="A0A940PGM2"/>
<evidence type="ECO:0008006" key="3">
    <source>
        <dbReference type="Google" id="ProtNLM"/>
    </source>
</evidence>
<comment type="caution">
    <text evidence="1">The sequence shown here is derived from an EMBL/GenBank/DDBJ whole genome shotgun (WGS) entry which is preliminary data.</text>
</comment>
<proteinExistence type="predicted"/>
<name>A0A940PGM2_9ENTE</name>
<accession>A0A940PGM2</accession>
<dbReference type="RefSeq" id="WP_209532584.1">
    <property type="nucleotide sequence ID" value="NZ_JAEEGA010000024.1"/>
</dbReference>
<reference evidence="1" key="1">
    <citation type="submission" date="2020-12" db="EMBL/GenBank/DDBJ databases">
        <title>Vagococcus allomyrinae sp. nov. and Enterococcus lavae sp. nov., isolated from the larvae of Allomyrina dichotoma.</title>
        <authorList>
            <person name="Lee S.D."/>
        </authorList>
    </citation>
    <scope>NUCLEOTIDE SEQUENCE</scope>
    <source>
        <strain evidence="1">BWB3-3</strain>
    </source>
</reference>